<dbReference type="InterPro" id="IPR052039">
    <property type="entry name" value="Caspase-related_regulators"/>
</dbReference>
<dbReference type="Gene3D" id="1.25.40.10">
    <property type="entry name" value="Tetratricopeptide repeat domain"/>
    <property type="match status" value="2"/>
</dbReference>
<dbReference type="SUPFAM" id="SSF52129">
    <property type="entry name" value="Caspase-like"/>
    <property type="match status" value="1"/>
</dbReference>
<dbReference type="SMART" id="SM00671">
    <property type="entry name" value="SEL1"/>
    <property type="match status" value="6"/>
</dbReference>
<dbReference type="PROSITE" id="PS50208">
    <property type="entry name" value="CASPASE_P20"/>
    <property type="match status" value="1"/>
</dbReference>
<evidence type="ECO:0000313" key="3">
    <source>
        <dbReference type="Proteomes" id="UP000466730"/>
    </source>
</evidence>
<dbReference type="InterPro" id="IPR011600">
    <property type="entry name" value="Pept_C14_caspase"/>
</dbReference>
<dbReference type="Pfam" id="PF08238">
    <property type="entry name" value="Sel1"/>
    <property type="match status" value="4"/>
</dbReference>
<dbReference type="GO" id="GO:0006508">
    <property type="term" value="P:proteolysis"/>
    <property type="evidence" value="ECO:0007669"/>
    <property type="project" value="InterPro"/>
</dbReference>
<organism evidence="2 3">
    <name type="scientific">Rhodovulum strictum</name>
    <dbReference type="NCBI Taxonomy" id="58314"/>
    <lineage>
        <taxon>Bacteria</taxon>
        <taxon>Pseudomonadati</taxon>
        <taxon>Pseudomonadota</taxon>
        <taxon>Alphaproteobacteria</taxon>
        <taxon>Rhodobacterales</taxon>
        <taxon>Paracoccaceae</taxon>
        <taxon>Rhodovulum</taxon>
    </lineage>
</organism>
<keyword evidence="3" id="KW-1185">Reference proteome</keyword>
<dbReference type="Gene3D" id="3.40.50.1460">
    <property type="match status" value="1"/>
</dbReference>
<dbReference type="OrthoDB" id="5321503at2"/>
<dbReference type="GO" id="GO:0004197">
    <property type="term" value="F:cysteine-type endopeptidase activity"/>
    <property type="evidence" value="ECO:0007669"/>
    <property type="project" value="InterPro"/>
</dbReference>
<dbReference type="PANTHER" id="PTHR22576:SF37">
    <property type="entry name" value="MUCOSA-ASSOCIATED LYMPHOID TISSUE LYMPHOMA TRANSLOCATION PROTEIN 1"/>
    <property type="match status" value="1"/>
</dbReference>
<protein>
    <recommendedName>
        <fullName evidence="1">Caspase family p20 domain-containing protein</fullName>
    </recommendedName>
</protein>
<dbReference type="RefSeq" id="WP_153748015.1">
    <property type="nucleotide sequence ID" value="NZ_BAAADI010000049.1"/>
</dbReference>
<dbReference type="EMBL" id="WJPO01000007">
    <property type="protein sequence ID" value="MRH20710.1"/>
    <property type="molecule type" value="Genomic_DNA"/>
</dbReference>
<dbReference type="Pfam" id="PF00656">
    <property type="entry name" value="Peptidase_C14"/>
    <property type="match status" value="1"/>
</dbReference>
<accession>A0A844B4T0</accession>
<dbReference type="PANTHER" id="PTHR22576">
    <property type="entry name" value="MUCOSA ASSOCIATED LYMPHOID TISSUE LYMPHOMA TRANSLOCATION PROTEIN 1/PARACASPASE"/>
    <property type="match status" value="1"/>
</dbReference>
<dbReference type="SUPFAM" id="SSF81901">
    <property type="entry name" value="HCP-like"/>
    <property type="match status" value="2"/>
</dbReference>
<dbReference type="Proteomes" id="UP000466730">
    <property type="component" value="Unassembled WGS sequence"/>
</dbReference>
<sequence length="694" mass="73797">MSRPLSRSPTRRPARVLGLCLGLWLGLAGAGLAADRWALVLGVGRYDDPAIPHLPNTINDARTMASALNQMGFQVYYLENPDRATIEATRSRIAAEQAGSALGLFYFAGHGVQLDGVNYALPSDIRAGDAGHLAANAVSVNQMIRALRAMGTDTLVVILDSCRNSPFPGQAASGTGLALVDAPENTIIAYSTAPGEIALDGAGANSPYTAALASVLDGPEQDMRDVLRLVRAQVRLATGGTQTPWYIDNSSHPIVIQPRRAAGGGAALPRLGHGTVSLAATAWWTIANSADPRDFETFIDLFPETDEASAARRQLEDFTPGAAPGFPLMDLGLPQPDPEVPGGLRSIITQCDVLATGIVGGLSLVEPVPHDLVNTRAALRACIEAVRNDPENPRLLGLLARVLFLEHRFPEALHFAEEAARRGSAAAYGSIAEIHRLGLDVPVDLTAAAQAIRKGALAGSEPMRVTMGIYYREGWGVPQSANEARRWFELAAMAGNVSAMSALGDMYRRGQLGPVDAARAFDYYLKAATLGHTDAMSAVGLAYMKADGVAIDLDRGLNWLSHASEQGNPYAAFHLGRAFLTGWGVQRNPAQALAYFRLSAQRSFLQAYIYIGDILAGVEGIAPDLPEALANYIIARDAGLLKDTAKSREEAADAQSRIDALLPRMSAEQQAAGEGIAADWIAEYGLLDFNLVHE</sequence>
<reference evidence="2 3" key="1">
    <citation type="submission" date="2019-11" db="EMBL/GenBank/DDBJ databases">
        <title>Draft Whole-Genome sequence of the marine photosynthetic bacterium Rhodovulum strictum DSM 11289.</title>
        <authorList>
            <person name="Kyndt J.A."/>
            <person name="Meyer T.E."/>
        </authorList>
    </citation>
    <scope>NUCLEOTIDE SEQUENCE [LARGE SCALE GENOMIC DNA]</scope>
    <source>
        <strain evidence="2 3">DSM 11289</strain>
    </source>
</reference>
<dbReference type="InterPro" id="IPR006597">
    <property type="entry name" value="Sel1-like"/>
</dbReference>
<name>A0A844B4T0_9RHOB</name>
<gene>
    <name evidence="2" type="ORF">GH815_06870</name>
</gene>
<comment type="caution">
    <text evidence="2">The sequence shown here is derived from an EMBL/GenBank/DDBJ whole genome shotgun (WGS) entry which is preliminary data.</text>
</comment>
<dbReference type="InterPro" id="IPR029030">
    <property type="entry name" value="Caspase-like_dom_sf"/>
</dbReference>
<dbReference type="AlphaFoldDB" id="A0A844B4T0"/>
<dbReference type="InterPro" id="IPR001309">
    <property type="entry name" value="Pept_C14_p20"/>
</dbReference>
<feature type="domain" description="Caspase family p20" evidence="1">
    <location>
        <begin position="34"/>
        <end position="166"/>
    </location>
</feature>
<proteinExistence type="predicted"/>
<evidence type="ECO:0000313" key="2">
    <source>
        <dbReference type="EMBL" id="MRH20710.1"/>
    </source>
</evidence>
<evidence type="ECO:0000259" key="1">
    <source>
        <dbReference type="PROSITE" id="PS50208"/>
    </source>
</evidence>
<dbReference type="InterPro" id="IPR011990">
    <property type="entry name" value="TPR-like_helical_dom_sf"/>
</dbReference>